<dbReference type="AlphaFoldDB" id="A0A7W7ZDR3"/>
<sequence>MQFQAPHRSAMTSQARSLHTLRTAAVAAISLAGVLAATLGCGSGTLQAVSSQSSAVPTASAQGPQLGYIWLDSDRTLRPILGVAGASQIGQSLVPAGTYVGAVSAAAANIAVLQDSDGSFDLMSLPSGSPTALAVKLPAGAAMRLSPSATSALLYTPGATSASLVTGLLSSPQVQTVKFAGPITDSVVSDSGAVAAEYNQGTSVALSVMAASGRAVPAASLGSSGGLSFLPGHDDLLFADGTANTLTLMRSATSAPATSVIQTSSLLKSPSSLGVSGSGRWALVVNSSANNPANSATQTLVRIDLNTLTSVSVACACKPTEAAVLTDDGAFRVTNVKSGANWIVDASSASPRTLFIPALPQAAKSSLIAANIAP</sequence>
<dbReference type="RefSeq" id="WP_184216803.1">
    <property type="nucleotide sequence ID" value="NZ_JACHIP010000003.1"/>
</dbReference>
<evidence type="ECO:0008006" key="3">
    <source>
        <dbReference type="Google" id="ProtNLM"/>
    </source>
</evidence>
<accession>A0A7W7ZDR3</accession>
<comment type="caution">
    <text evidence="1">The sequence shown here is derived from an EMBL/GenBank/DDBJ whole genome shotgun (WGS) entry which is preliminary data.</text>
</comment>
<name>A0A7W7ZDR3_9BACT</name>
<evidence type="ECO:0000313" key="2">
    <source>
        <dbReference type="Proteomes" id="UP000540989"/>
    </source>
</evidence>
<dbReference type="SUPFAM" id="SSF75011">
    <property type="entry name" value="3-carboxy-cis,cis-mucoante lactonizing enzyme"/>
    <property type="match status" value="1"/>
</dbReference>
<organism evidence="1 2">
    <name type="scientific">Granulicella aggregans</name>
    <dbReference type="NCBI Taxonomy" id="474949"/>
    <lineage>
        <taxon>Bacteria</taxon>
        <taxon>Pseudomonadati</taxon>
        <taxon>Acidobacteriota</taxon>
        <taxon>Terriglobia</taxon>
        <taxon>Terriglobales</taxon>
        <taxon>Acidobacteriaceae</taxon>
        <taxon>Granulicella</taxon>
    </lineage>
</organism>
<reference evidence="1 2" key="1">
    <citation type="submission" date="2020-08" db="EMBL/GenBank/DDBJ databases">
        <title>Genomic Encyclopedia of Type Strains, Phase IV (KMG-V): Genome sequencing to study the core and pangenomes of soil and plant-associated prokaryotes.</title>
        <authorList>
            <person name="Whitman W."/>
        </authorList>
    </citation>
    <scope>NUCLEOTIDE SEQUENCE [LARGE SCALE GENOMIC DNA]</scope>
    <source>
        <strain evidence="1 2">M8UP14</strain>
    </source>
</reference>
<protein>
    <recommendedName>
        <fullName evidence="3">DUF4394 domain-containing protein</fullName>
    </recommendedName>
</protein>
<dbReference type="EMBL" id="JACHIP010000003">
    <property type="protein sequence ID" value="MBB5057719.1"/>
    <property type="molecule type" value="Genomic_DNA"/>
</dbReference>
<gene>
    <name evidence="1" type="ORF">HDF16_002425</name>
</gene>
<evidence type="ECO:0000313" key="1">
    <source>
        <dbReference type="EMBL" id="MBB5057719.1"/>
    </source>
</evidence>
<keyword evidence="2" id="KW-1185">Reference proteome</keyword>
<dbReference type="Proteomes" id="UP000540989">
    <property type="component" value="Unassembled WGS sequence"/>
</dbReference>
<proteinExistence type="predicted"/>